<comment type="similarity">
    <text evidence="1 6 7">Belongs to the peptidase S8 family.</text>
</comment>
<dbReference type="InterPro" id="IPR023827">
    <property type="entry name" value="Peptidase_S8_Asp-AS"/>
</dbReference>
<dbReference type="InterPro" id="IPR000209">
    <property type="entry name" value="Peptidase_S8/S53_dom"/>
</dbReference>
<name>A0A4Q7ZTU5_9ACTN</name>
<dbReference type="OrthoDB" id="5167143at2"/>
<dbReference type="InterPro" id="IPR015500">
    <property type="entry name" value="Peptidase_S8_subtilisin-rel"/>
</dbReference>
<feature type="active site" description="Charge relay system" evidence="5 6">
    <location>
        <position position="278"/>
    </location>
</feature>
<dbReference type="Gene3D" id="3.40.50.200">
    <property type="entry name" value="Peptidase S8/S53 domain"/>
    <property type="match status" value="1"/>
</dbReference>
<dbReference type="Proteomes" id="UP000292564">
    <property type="component" value="Unassembled WGS sequence"/>
</dbReference>
<accession>A0A4Q7ZTU5</accession>
<feature type="domain" description="Peptidase S8/S53" evidence="8">
    <location>
        <begin position="237"/>
        <end position="487"/>
    </location>
</feature>
<dbReference type="PROSITE" id="PS00136">
    <property type="entry name" value="SUBTILASE_ASP"/>
    <property type="match status" value="1"/>
</dbReference>
<evidence type="ECO:0000256" key="4">
    <source>
        <dbReference type="ARBA" id="ARBA00022825"/>
    </source>
</evidence>
<evidence type="ECO:0000256" key="7">
    <source>
        <dbReference type="RuleBase" id="RU003355"/>
    </source>
</evidence>
<dbReference type="InterPro" id="IPR046450">
    <property type="entry name" value="PA_dom_sf"/>
</dbReference>
<dbReference type="SUPFAM" id="SSF52743">
    <property type="entry name" value="Subtilisin-like"/>
    <property type="match status" value="1"/>
</dbReference>
<reference evidence="9 10" key="1">
    <citation type="submission" date="2019-02" db="EMBL/GenBank/DDBJ databases">
        <title>Sequencing the genomes of 1000 actinobacteria strains.</title>
        <authorList>
            <person name="Klenk H.-P."/>
        </authorList>
    </citation>
    <scope>NUCLEOTIDE SEQUENCE [LARGE SCALE GENOMIC DNA]</scope>
    <source>
        <strain evidence="9 10">DSM 45162</strain>
    </source>
</reference>
<dbReference type="PRINTS" id="PR00723">
    <property type="entry name" value="SUBTILISIN"/>
</dbReference>
<dbReference type="GO" id="GO:0006508">
    <property type="term" value="P:proteolysis"/>
    <property type="evidence" value="ECO:0007669"/>
    <property type="project" value="UniProtKB-KW"/>
</dbReference>
<evidence type="ECO:0000256" key="3">
    <source>
        <dbReference type="ARBA" id="ARBA00022801"/>
    </source>
</evidence>
<dbReference type="PROSITE" id="PS00137">
    <property type="entry name" value="SUBTILASE_HIS"/>
    <property type="match status" value="1"/>
</dbReference>
<gene>
    <name evidence="9" type="ORF">EV385_5911</name>
</gene>
<protein>
    <submittedName>
        <fullName evidence="9">Subtilisin family serine protease</fullName>
    </submittedName>
</protein>
<proteinExistence type="inferred from homology"/>
<keyword evidence="4 6" id="KW-0720">Serine protease</keyword>
<keyword evidence="3 6" id="KW-0378">Hydrolase</keyword>
<dbReference type="InterPro" id="IPR036852">
    <property type="entry name" value="Peptidase_S8/S53_dom_sf"/>
</dbReference>
<dbReference type="InterPro" id="IPR051048">
    <property type="entry name" value="Peptidase_S8/S53_subtilisin"/>
</dbReference>
<keyword evidence="2 6" id="KW-0645">Protease</keyword>
<organism evidence="9 10">
    <name type="scientific">Krasilnikovia cinnamomea</name>
    <dbReference type="NCBI Taxonomy" id="349313"/>
    <lineage>
        <taxon>Bacteria</taxon>
        <taxon>Bacillati</taxon>
        <taxon>Actinomycetota</taxon>
        <taxon>Actinomycetes</taxon>
        <taxon>Micromonosporales</taxon>
        <taxon>Micromonosporaceae</taxon>
        <taxon>Krasilnikovia</taxon>
    </lineage>
</organism>
<evidence type="ECO:0000256" key="2">
    <source>
        <dbReference type="ARBA" id="ARBA00022670"/>
    </source>
</evidence>
<dbReference type="PANTHER" id="PTHR43399:SF4">
    <property type="entry name" value="CELL WALL-ASSOCIATED PROTEASE"/>
    <property type="match status" value="1"/>
</dbReference>
<evidence type="ECO:0000256" key="1">
    <source>
        <dbReference type="ARBA" id="ARBA00011073"/>
    </source>
</evidence>
<feature type="active site" description="Charge relay system" evidence="5 6">
    <location>
        <position position="246"/>
    </location>
</feature>
<dbReference type="PANTHER" id="PTHR43399">
    <property type="entry name" value="SUBTILISIN-RELATED"/>
    <property type="match status" value="1"/>
</dbReference>
<comment type="caution">
    <text evidence="9">The sequence shown here is derived from an EMBL/GenBank/DDBJ whole genome shotgun (WGS) entry which is preliminary data.</text>
</comment>
<evidence type="ECO:0000256" key="6">
    <source>
        <dbReference type="PROSITE-ProRule" id="PRU01240"/>
    </source>
</evidence>
<evidence type="ECO:0000313" key="10">
    <source>
        <dbReference type="Proteomes" id="UP000292564"/>
    </source>
</evidence>
<dbReference type="Pfam" id="PF00082">
    <property type="entry name" value="Peptidase_S8"/>
    <property type="match status" value="1"/>
</dbReference>
<evidence type="ECO:0000259" key="8">
    <source>
        <dbReference type="Pfam" id="PF00082"/>
    </source>
</evidence>
<dbReference type="PROSITE" id="PS00138">
    <property type="entry name" value="SUBTILASE_SER"/>
    <property type="match status" value="1"/>
</dbReference>
<dbReference type="Gene3D" id="3.50.30.30">
    <property type="match status" value="1"/>
</dbReference>
<keyword evidence="10" id="KW-1185">Reference proteome</keyword>
<dbReference type="InterPro" id="IPR022398">
    <property type="entry name" value="Peptidase_S8_His-AS"/>
</dbReference>
<sequence>MSSSPTSGGAHRWRPGVTVATVFVCVGAALPPTGARAVPAAAGPPAPSPATVDGTHTVTLLTGDRVRYRDLPDGRAQVTVHTPPDRRGVTYATIARRAAAGGPALYVVPSDAEPLISAGALDRELFNVRGLTRQGLDDDRSATLPVIATHPRPGDLAPLAANRRTRALPALGGAALRVNRDGAAFWKAVRPPGTRTARPALRGGVGRIWLDARVTASLDHSVPQIGAPEAWRAGYDGRGVKVAVLDSGVDAGHPDLRGRITSAVDFTGSGTTADRLGHGTHVASIIAGSGAASEGRYRGVAPGADLMIGRVLDDEGSGLDSMVIAGMQWAADGGARVVNMSLGGDPTDGTDPLSVAVDELSRRTGALFVVAAGNDGAPVSVNTPGAARAALTVGAVDRGDHVAGFSSRGPRLGDGLIKPEIVAPGVGIVAARADGTELGEPVGHAYTTLSGTSMATPHVAGAAAILAQRRPAWRADRLKDALVSSAAPVDGGWAAVGAGRVDVARATRQDIAATGALQAGADGPTPDSAQYPISYVNDGAEPLHLHLGMTFTGWNGAPAPELGRLSTTELTVPAGGQATATVTIDPAAASGAYGGAVTATGKQVSLRTAVGVYLAPPAARLTVRMTDHHGRPAPFGTVYLVDAGLDPATSNDPFAAATLVVAVEDGTGEATVRRGGVYTALASMSVGELTGRRTDLLVSPEVTVTGDTEITLDARKGQRHTVTTGEATDELARSVEVVRTTAGAQIGLLAAVRTDPDLGIFATPQPATARGDLDTYDKRTLAGAGLRVRAETGATAVDLHPRYDVYRTPARWPGSRQADLVWAGRGQPADLAGLDLRGRLALVAVAVPGNAPDPVGAAAQAATAATRAVADAGAAGILAYVDRTGAVPLARPAATPVPQLFLGYAEGAALRAWLADGTVRITLSGDDSPDSNYNLFYPAAGVPAGRADVATPATLVMIPTRYHADRTMTYEKNWYAFGPRSLSAVRERVQFTAPAVRAEYVGPPDPAVTWIRWTTQNEQPANAPAQTTSLLSRDVFGAGPRSLPEERWYEGPVLEGEPVGGADGCGLCRGGPDGDVFFPAWHLSDSTGTHTIQSWPDYRSRVQLFRDGAEIPPQETAGLPMPTFRLPSEPADYRLEVDGPTPSSVSVRPVAHTTSRWTFRSGPPLSPSLPCPGAVAGGCAHQPLIQLTYRLGLDPGNRAPAGQEFAFEVLARQPQGAQNGGAPAGLWLWSSADAGQTWRPATVRQLAPGRYQIGVRNPAVAGPDGMWLKAEAWDSAGNRLQQTVRGAYGLAAAPSR</sequence>
<dbReference type="PROSITE" id="PS51892">
    <property type="entry name" value="SUBTILASE"/>
    <property type="match status" value="1"/>
</dbReference>
<dbReference type="EMBL" id="SHKY01000001">
    <property type="protein sequence ID" value="RZU53975.1"/>
    <property type="molecule type" value="Genomic_DNA"/>
</dbReference>
<dbReference type="SUPFAM" id="SSF52025">
    <property type="entry name" value="PA domain"/>
    <property type="match status" value="1"/>
</dbReference>
<evidence type="ECO:0000256" key="5">
    <source>
        <dbReference type="PIRSR" id="PIRSR615500-1"/>
    </source>
</evidence>
<evidence type="ECO:0000313" key="9">
    <source>
        <dbReference type="EMBL" id="RZU53975.1"/>
    </source>
</evidence>
<feature type="active site" description="Charge relay system" evidence="5 6">
    <location>
        <position position="453"/>
    </location>
</feature>
<dbReference type="InterPro" id="IPR023828">
    <property type="entry name" value="Peptidase_S8_Ser-AS"/>
</dbReference>
<dbReference type="CDD" id="cd07487">
    <property type="entry name" value="Peptidases_S8_1"/>
    <property type="match status" value="1"/>
</dbReference>
<dbReference type="GO" id="GO:0004252">
    <property type="term" value="F:serine-type endopeptidase activity"/>
    <property type="evidence" value="ECO:0007669"/>
    <property type="project" value="UniProtKB-UniRule"/>
</dbReference>
<dbReference type="RefSeq" id="WP_130512403.1">
    <property type="nucleotide sequence ID" value="NZ_SHKY01000001.1"/>
</dbReference>